<feature type="transmembrane region" description="Helical" evidence="8">
    <location>
        <begin position="144"/>
        <end position="164"/>
    </location>
</feature>
<proteinExistence type="inferred from homology"/>
<dbReference type="PANTHER" id="PTHR30269:SF0">
    <property type="entry name" value="MEMBRANE TRANSPORTER PROTEIN YFCA-RELATED"/>
    <property type="match status" value="1"/>
</dbReference>
<feature type="transmembrane region" description="Helical" evidence="8">
    <location>
        <begin position="170"/>
        <end position="188"/>
    </location>
</feature>
<protein>
    <recommendedName>
        <fullName evidence="8">Probable membrane transporter protein</fullName>
    </recommendedName>
</protein>
<dbReference type="EMBL" id="JAGFNP010000004">
    <property type="protein sequence ID" value="MBO3733001.1"/>
    <property type="molecule type" value="Genomic_DNA"/>
</dbReference>
<keyword evidence="3" id="KW-0813">Transport</keyword>
<accession>A0ABS3U3H0</accession>
<dbReference type="InterPro" id="IPR052017">
    <property type="entry name" value="TSUP"/>
</dbReference>
<dbReference type="Pfam" id="PF01925">
    <property type="entry name" value="TauE"/>
    <property type="match status" value="1"/>
</dbReference>
<reference evidence="9 10" key="1">
    <citation type="submission" date="2021-03" db="EMBL/GenBank/DDBJ databases">
        <title>Glycomyces sp. nov., a novel actinomycete isolated from soil.</title>
        <authorList>
            <person name="Yang X."/>
            <person name="Xu X."/>
        </authorList>
    </citation>
    <scope>NUCLEOTIDE SEQUENCE [LARGE SCALE GENOMIC DNA]</scope>
    <source>
        <strain evidence="9 10">NEAU-S30</strain>
    </source>
</reference>
<keyword evidence="6 8" id="KW-1133">Transmembrane helix</keyword>
<feature type="transmembrane region" description="Helical" evidence="8">
    <location>
        <begin position="113"/>
        <end position="132"/>
    </location>
</feature>
<feature type="transmembrane region" description="Helical" evidence="8">
    <location>
        <begin position="20"/>
        <end position="48"/>
    </location>
</feature>
<sequence length="270" mass="27435">MSATIDLTSGLSGWLELSAILAAGFGAGMINVVVGSGTLISFPVLLLFGYPPVVANVSNTLGLVPGSLSGTIGYRRELRANRHLARLLLPASTAGGIGGAALLFVLPSEAFELIVPALITLGIAMVLLGPLVQRSAARRAADRPASTGTPVWMNIVTFAGVFLLGVYGGYFGAAQGILIVGLLSLLTVETVQSLNGIKNLLVMAVNLIAAVTFLIIAPASVDWLVVALIAVGSALGGIVGARVGRRLSPSALRGIIASIGTVAIVYLLAT</sequence>
<feature type="transmembrane region" description="Helical" evidence="8">
    <location>
        <begin position="200"/>
        <end position="217"/>
    </location>
</feature>
<feature type="transmembrane region" description="Helical" evidence="8">
    <location>
        <begin position="223"/>
        <end position="244"/>
    </location>
</feature>
<feature type="transmembrane region" description="Helical" evidence="8">
    <location>
        <begin position="251"/>
        <end position="269"/>
    </location>
</feature>
<evidence type="ECO:0000313" key="9">
    <source>
        <dbReference type="EMBL" id="MBO3733001.1"/>
    </source>
</evidence>
<evidence type="ECO:0000256" key="3">
    <source>
        <dbReference type="ARBA" id="ARBA00022448"/>
    </source>
</evidence>
<evidence type="ECO:0000256" key="6">
    <source>
        <dbReference type="ARBA" id="ARBA00022989"/>
    </source>
</evidence>
<comment type="similarity">
    <text evidence="2 8">Belongs to the 4-toluene sulfonate uptake permease (TSUP) (TC 2.A.102) family.</text>
</comment>
<evidence type="ECO:0000256" key="2">
    <source>
        <dbReference type="ARBA" id="ARBA00009142"/>
    </source>
</evidence>
<keyword evidence="7 8" id="KW-0472">Membrane</keyword>
<keyword evidence="5 8" id="KW-0812">Transmembrane</keyword>
<comment type="caution">
    <text evidence="9">The sequence shown here is derived from an EMBL/GenBank/DDBJ whole genome shotgun (WGS) entry which is preliminary data.</text>
</comment>
<keyword evidence="4 8" id="KW-1003">Cell membrane</keyword>
<name>A0ABS3U3H0_9ACTN</name>
<gene>
    <name evidence="9" type="ORF">J5V16_09220</name>
</gene>
<feature type="transmembrane region" description="Helical" evidence="8">
    <location>
        <begin position="84"/>
        <end position="107"/>
    </location>
</feature>
<comment type="subcellular location">
    <subcellularLocation>
        <location evidence="1 8">Cell membrane</location>
        <topology evidence="1 8">Multi-pass membrane protein</topology>
    </subcellularLocation>
</comment>
<evidence type="ECO:0000256" key="8">
    <source>
        <dbReference type="RuleBase" id="RU363041"/>
    </source>
</evidence>
<dbReference type="InterPro" id="IPR002781">
    <property type="entry name" value="TM_pro_TauE-like"/>
</dbReference>
<dbReference type="PANTHER" id="PTHR30269">
    <property type="entry name" value="TRANSMEMBRANE PROTEIN YFCA"/>
    <property type="match status" value="1"/>
</dbReference>
<evidence type="ECO:0000256" key="7">
    <source>
        <dbReference type="ARBA" id="ARBA00023136"/>
    </source>
</evidence>
<evidence type="ECO:0000256" key="1">
    <source>
        <dbReference type="ARBA" id="ARBA00004651"/>
    </source>
</evidence>
<evidence type="ECO:0000313" key="10">
    <source>
        <dbReference type="Proteomes" id="UP000681341"/>
    </source>
</evidence>
<dbReference type="RefSeq" id="WP_208495811.1">
    <property type="nucleotide sequence ID" value="NZ_JAGFNP010000004.1"/>
</dbReference>
<keyword evidence="10" id="KW-1185">Reference proteome</keyword>
<evidence type="ECO:0000256" key="5">
    <source>
        <dbReference type="ARBA" id="ARBA00022692"/>
    </source>
</evidence>
<evidence type="ECO:0000256" key="4">
    <source>
        <dbReference type="ARBA" id="ARBA00022475"/>
    </source>
</evidence>
<dbReference type="Proteomes" id="UP000681341">
    <property type="component" value="Unassembled WGS sequence"/>
</dbReference>
<organism evidence="9 10">
    <name type="scientific">Glycomyces niveus</name>
    <dbReference type="NCBI Taxonomy" id="2820287"/>
    <lineage>
        <taxon>Bacteria</taxon>
        <taxon>Bacillati</taxon>
        <taxon>Actinomycetota</taxon>
        <taxon>Actinomycetes</taxon>
        <taxon>Glycomycetales</taxon>
        <taxon>Glycomycetaceae</taxon>
        <taxon>Glycomyces</taxon>
    </lineage>
</organism>